<dbReference type="AlphaFoldDB" id="A0A2R3QD03"/>
<accession>A0A2R3QD03</accession>
<dbReference type="RefSeq" id="WP_106683969.1">
    <property type="nucleotide sequence ID" value="NZ_CP027667.1"/>
</dbReference>
<sequence>MTPIAWAGAAQHVLETSARYLCLTGAPPQLPERRCQPTADRCPGSIALGQPACRVVQRRGAGARIAPCRQAAPEQQQRGRP</sequence>
<reference evidence="1 2" key="1">
    <citation type="submission" date="2018-03" db="EMBL/GenBank/DDBJ databases">
        <title>Genome sequencing of Melaminivora sp.</title>
        <authorList>
            <person name="Kim S.-J."/>
            <person name="Heo J."/>
            <person name="Ahn J.-H."/>
            <person name="Kwon S.-W."/>
        </authorList>
    </citation>
    <scope>NUCLEOTIDE SEQUENCE [LARGE SCALE GENOMIC DNA]</scope>
    <source>
        <strain evidence="1 2">SC2-9</strain>
    </source>
</reference>
<dbReference type="KEGG" id="mela:C6568_09850"/>
<name>A0A2R3QD03_9BURK</name>
<dbReference type="EMBL" id="CP027667">
    <property type="protein sequence ID" value="AVO49537.1"/>
    <property type="molecule type" value="Genomic_DNA"/>
</dbReference>
<evidence type="ECO:0000313" key="2">
    <source>
        <dbReference type="Proteomes" id="UP000237925"/>
    </source>
</evidence>
<keyword evidence="2" id="KW-1185">Reference proteome</keyword>
<dbReference type="Proteomes" id="UP000237925">
    <property type="component" value="Chromosome"/>
</dbReference>
<gene>
    <name evidence="1" type="ORF">C6568_09850</name>
</gene>
<protein>
    <submittedName>
        <fullName evidence="1">Uncharacterized protein</fullName>
    </submittedName>
</protein>
<proteinExistence type="predicted"/>
<organism evidence="1 2">
    <name type="scientific">Melaminivora suipulveris</name>
    <dbReference type="NCBI Taxonomy" id="2109913"/>
    <lineage>
        <taxon>Bacteria</taxon>
        <taxon>Pseudomonadati</taxon>
        <taxon>Pseudomonadota</taxon>
        <taxon>Betaproteobacteria</taxon>
        <taxon>Burkholderiales</taxon>
        <taxon>Comamonadaceae</taxon>
        <taxon>Melaminivora</taxon>
    </lineage>
</organism>
<evidence type="ECO:0000313" key="1">
    <source>
        <dbReference type="EMBL" id="AVO49537.1"/>
    </source>
</evidence>